<feature type="transmembrane region" description="Helical" evidence="1">
    <location>
        <begin position="57"/>
        <end position="74"/>
    </location>
</feature>
<feature type="transmembrane region" description="Helical" evidence="1">
    <location>
        <begin position="80"/>
        <end position="99"/>
    </location>
</feature>
<gene>
    <name evidence="2" type="ORF">J15TS10_49450</name>
</gene>
<evidence type="ECO:0000313" key="3">
    <source>
        <dbReference type="Proteomes" id="UP000681290"/>
    </source>
</evidence>
<feature type="transmembrane region" description="Helical" evidence="1">
    <location>
        <begin position="6"/>
        <end position="24"/>
    </location>
</feature>
<keyword evidence="1" id="KW-1133">Transmembrane helix</keyword>
<dbReference type="RefSeq" id="WP_213595225.1">
    <property type="nucleotide sequence ID" value="NZ_BOSM01000014.1"/>
</dbReference>
<feature type="transmembrane region" description="Helical" evidence="1">
    <location>
        <begin position="261"/>
        <end position="279"/>
    </location>
</feature>
<protein>
    <recommendedName>
        <fullName evidence="4">Type II secretion system protein GspF domain-containing protein</fullName>
    </recommendedName>
</protein>
<organism evidence="2 3">
    <name type="scientific">Paenibacillus woosongensis</name>
    <dbReference type="NCBI Taxonomy" id="307580"/>
    <lineage>
        <taxon>Bacteria</taxon>
        <taxon>Bacillati</taxon>
        <taxon>Bacillota</taxon>
        <taxon>Bacilli</taxon>
        <taxon>Bacillales</taxon>
        <taxon>Paenibacillaceae</taxon>
        <taxon>Paenibacillus</taxon>
    </lineage>
</organism>
<evidence type="ECO:0000256" key="1">
    <source>
        <dbReference type="SAM" id="Phobius"/>
    </source>
</evidence>
<accession>A0ABQ4MYX6</accession>
<reference evidence="2 3" key="1">
    <citation type="submission" date="2021-03" db="EMBL/GenBank/DDBJ databases">
        <title>Antimicrobial resistance genes in bacteria isolated from Japanese honey, and their potential for conferring macrolide and lincosamide resistance in the American foulbrood pathogen Paenibacillus larvae.</title>
        <authorList>
            <person name="Okamoto M."/>
            <person name="Kumagai M."/>
            <person name="Kanamori H."/>
            <person name="Takamatsu D."/>
        </authorList>
    </citation>
    <scope>NUCLEOTIDE SEQUENCE [LARGE SCALE GENOMIC DNA]</scope>
    <source>
        <strain evidence="2 3">J15TS10</strain>
    </source>
</reference>
<name>A0ABQ4MYX6_9BACL</name>
<keyword evidence="1" id="KW-0812">Transmembrane</keyword>
<proteinExistence type="predicted"/>
<keyword evidence="1" id="KW-0472">Membrane</keyword>
<feature type="transmembrane region" description="Helical" evidence="1">
    <location>
        <begin position="225"/>
        <end position="241"/>
    </location>
</feature>
<sequence>MIWLYLLSGFVVAIALVSCLPQVTHHNRGRRLRLAFGFEQTQAAAEDIGIHLNWKHYLGLITFAFSIGVGIAILTKNVLFIILGIGISFVAPKIMISQVKYQRRKEMLLNLPGNLRLLTSKLRDCKSLQKALEMSIPLMQGITAETFERAHKSLQLGVDVSTVVMRMKKEIRFKQFDDYCEKLLMGSRDGFHSRVIDGTRETIDDIYDDMQLLQKMDIKNKRKRLEAYLIFGLCFTFPYLFRYMESEMAKEIGQVITLDTLIGQLLIVSMAFVSLLGIWKRDTYLRLNLDDL</sequence>
<dbReference type="Proteomes" id="UP000681290">
    <property type="component" value="Unassembled WGS sequence"/>
</dbReference>
<evidence type="ECO:0000313" key="2">
    <source>
        <dbReference type="EMBL" id="GIP61131.1"/>
    </source>
</evidence>
<keyword evidence="3" id="KW-1185">Reference proteome</keyword>
<comment type="caution">
    <text evidence="2">The sequence shown here is derived from an EMBL/GenBank/DDBJ whole genome shotgun (WGS) entry which is preliminary data.</text>
</comment>
<evidence type="ECO:0008006" key="4">
    <source>
        <dbReference type="Google" id="ProtNLM"/>
    </source>
</evidence>
<dbReference type="EMBL" id="BOSM01000014">
    <property type="protein sequence ID" value="GIP61131.1"/>
    <property type="molecule type" value="Genomic_DNA"/>
</dbReference>